<dbReference type="InterPro" id="IPR015422">
    <property type="entry name" value="PyrdxlP-dep_Trfase_small"/>
</dbReference>
<evidence type="ECO:0000256" key="1">
    <source>
        <dbReference type="ARBA" id="ARBA00022898"/>
    </source>
</evidence>
<evidence type="ECO:0000313" key="3">
    <source>
        <dbReference type="EMBL" id="CAG9989214.1"/>
    </source>
</evidence>
<dbReference type="GO" id="GO:0006520">
    <property type="term" value="P:amino acid metabolic process"/>
    <property type="evidence" value="ECO:0007669"/>
    <property type="project" value="TreeGrafter"/>
</dbReference>
<dbReference type="OrthoDB" id="7042322at2759"/>
<accession>A0A9N9Y282</accession>
<dbReference type="PANTHER" id="PTHR43795:SF39">
    <property type="entry name" value="AMINOTRANSFERASE CLASS I_CLASSII DOMAIN-CONTAINING PROTEIN"/>
    <property type="match status" value="1"/>
</dbReference>
<dbReference type="PRINTS" id="PR00753">
    <property type="entry name" value="ACCSYNTHASE"/>
</dbReference>
<dbReference type="InterPro" id="IPR004839">
    <property type="entry name" value="Aminotransferase_I/II_large"/>
</dbReference>
<proteinExistence type="predicted"/>
<dbReference type="InterPro" id="IPR050478">
    <property type="entry name" value="Ethylene_sulfur-biosynth"/>
</dbReference>
<dbReference type="GO" id="GO:0030170">
    <property type="term" value="F:pyridoxal phosphate binding"/>
    <property type="evidence" value="ECO:0007669"/>
    <property type="project" value="InterPro"/>
</dbReference>
<reference evidence="3 4" key="2">
    <citation type="submission" date="2021-10" db="EMBL/GenBank/DDBJ databases">
        <authorList>
            <person name="Piombo E."/>
        </authorList>
    </citation>
    <scope>NUCLEOTIDE SEQUENCE [LARGE SCALE GENOMIC DNA]</scope>
</reference>
<keyword evidence="4" id="KW-1185">Reference proteome</keyword>
<comment type="caution">
    <text evidence="3">The sequence shown here is derived from an EMBL/GenBank/DDBJ whole genome shotgun (WGS) entry which is preliminary data.</text>
</comment>
<keyword evidence="1" id="KW-0663">Pyridoxal phosphate</keyword>
<dbReference type="Pfam" id="PF00155">
    <property type="entry name" value="Aminotran_1_2"/>
    <property type="match status" value="1"/>
</dbReference>
<dbReference type="Gene3D" id="3.40.640.10">
    <property type="entry name" value="Type I PLP-dependent aspartate aminotransferase-like (Major domain)"/>
    <property type="match status" value="1"/>
</dbReference>
<sequence>MPQTPETTLAMQELAQQYSLSARGAQGVFDRDIWGPREKSMGNPWSQTNPEGTIILRLAENSLMHDEISEFLKQQVGISLQSQDMSVLPVNHLTYSTGPRGSRRLRSTLAEFFKEEFGAREPMGVDNISITPGLASAIDSLSWAICDEGDAILIPQPLYNGFNFDLLNRSGVQIVGVPYSGIKGFSGLDDLFNAEVNKLAIEAALEKASRDGVRVKALLISHPHNPLGRCYPVEALIAFASICGQHGLHFISDEIYGKSIFQNPAIPDATPFMSTLSLDLQGIIDQTRHHVLYGASKDFCANGLRLGVVCTRNKGIIGAISSISMFSWSPHLIQDMWAAMLEDRTWLKGFLETKLTLMRENYQIATSFCHDHGIPFYEVNAGLFLWLDLRHLLLPYTTSKEDGDNALAIKSSNAKVLQERETEIIDLCLKNGVMIAPGSVYMPEEYGWFRMTFTVKKDALREGLARLWRSLKEAGAQTTTPSI</sequence>
<dbReference type="SUPFAM" id="SSF53383">
    <property type="entry name" value="PLP-dependent transferases"/>
    <property type="match status" value="1"/>
</dbReference>
<gene>
    <name evidence="3" type="ORF">CBYS24578_00014756</name>
</gene>
<reference evidence="4" key="1">
    <citation type="submission" date="2019-06" db="EMBL/GenBank/DDBJ databases">
        <authorList>
            <person name="Broberg M."/>
        </authorList>
    </citation>
    <scope>NUCLEOTIDE SEQUENCE [LARGE SCALE GENOMIC DNA]</scope>
</reference>
<feature type="domain" description="Aminotransferase class I/classII large" evidence="2">
    <location>
        <begin position="97"/>
        <end position="467"/>
    </location>
</feature>
<dbReference type="EMBL" id="CABFNO020001465">
    <property type="protein sequence ID" value="CAG9989214.1"/>
    <property type="molecule type" value="Genomic_DNA"/>
</dbReference>
<dbReference type="InterPro" id="IPR015424">
    <property type="entry name" value="PyrdxlP-dep_Trfase"/>
</dbReference>
<protein>
    <recommendedName>
        <fullName evidence="2">Aminotransferase class I/classII large domain-containing protein</fullName>
    </recommendedName>
</protein>
<organism evidence="3 4">
    <name type="scientific">Clonostachys byssicola</name>
    <dbReference type="NCBI Taxonomy" id="160290"/>
    <lineage>
        <taxon>Eukaryota</taxon>
        <taxon>Fungi</taxon>
        <taxon>Dikarya</taxon>
        <taxon>Ascomycota</taxon>
        <taxon>Pezizomycotina</taxon>
        <taxon>Sordariomycetes</taxon>
        <taxon>Hypocreomycetidae</taxon>
        <taxon>Hypocreales</taxon>
        <taxon>Bionectriaceae</taxon>
        <taxon>Clonostachys</taxon>
    </lineage>
</organism>
<dbReference type="AlphaFoldDB" id="A0A9N9Y282"/>
<name>A0A9N9Y282_9HYPO</name>
<dbReference type="CDD" id="cd00609">
    <property type="entry name" value="AAT_like"/>
    <property type="match status" value="1"/>
</dbReference>
<dbReference type="InterPro" id="IPR015421">
    <property type="entry name" value="PyrdxlP-dep_Trfase_major"/>
</dbReference>
<evidence type="ECO:0000259" key="2">
    <source>
        <dbReference type="Pfam" id="PF00155"/>
    </source>
</evidence>
<dbReference type="Gene3D" id="3.90.1150.10">
    <property type="entry name" value="Aspartate Aminotransferase, domain 1"/>
    <property type="match status" value="1"/>
</dbReference>
<dbReference type="PANTHER" id="PTHR43795">
    <property type="entry name" value="BIFUNCTIONAL ASPARTATE AMINOTRANSFERASE AND GLUTAMATE/ASPARTATE-PREPHENATE AMINOTRANSFERASE-RELATED"/>
    <property type="match status" value="1"/>
</dbReference>
<evidence type="ECO:0000313" key="4">
    <source>
        <dbReference type="Proteomes" id="UP000754883"/>
    </source>
</evidence>
<dbReference type="GO" id="GO:0008483">
    <property type="term" value="F:transaminase activity"/>
    <property type="evidence" value="ECO:0007669"/>
    <property type="project" value="TreeGrafter"/>
</dbReference>
<dbReference type="Proteomes" id="UP000754883">
    <property type="component" value="Unassembled WGS sequence"/>
</dbReference>